<dbReference type="PANTHER" id="PTHR30071:SF1">
    <property type="entry name" value="CYTOCHROME B_B6 PROTEIN-RELATED"/>
    <property type="match status" value="1"/>
</dbReference>
<evidence type="ECO:0000256" key="2">
    <source>
        <dbReference type="ARBA" id="ARBA00005840"/>
    </source>
</evidence>
<keyword evidence="3 7" id="KW-0812">Transmembrane</keyword>
<evidence type="ECO:0000256" key="4">
    <source>
        <dbReference type="ARBA" id="ARBA00022748"/>
    </source>
</evidence>
<organism evidence="9 10">
    <name type="scientific">Candidatus Methanoperedens nitratireducens</name>
    <dbReference type="NCBI Taxonomy" id="1392998"/>
    <lineage>
        <taxon>Archaea</taxon>
        <taxon>Methanobacteriati</taxon>
        <taxon>Methanobacteriota</taxon>
        <taxon>Stenosarchaea group</taxon>
        <taxon>Methanomicrobia</taxon>
        <taxon>Methanosarcinales</taxon>
        <taxon>ANME-2 cluster</taxon>
        <taxon>Candidatus Methanoperedentaceae</taxon>
        <taxon>Candidatus Methanoperedens</taxon>
    </lineage>
</organism>
<feature type="transmembrane region" description="Helical" evidence="7">
    <location>
        <begin position="81"/>
        <end position="101"/>
    </location>
</feature>
<comment type="caution">
    <text evidence="9">The sequence shown here is derived from an EMBL/GenBank/DDBJ whole genome shotgun (WGS) entry which is preliminary data.</text>
</comment>
<feature type="domain" description="Cytochrome c assembly protein" evidence="8">
    <location>
        <begin position="4"/>
        <end position="170"/>
    </location>
</feature>
<feature type="transmembrane region" description="Helical" evidence="7">
    <location>
        <begin position="5"/>
        <end position="25"/>
    </location>
</feature>
<protein>
    <submittedName>
        <fullName evidence="9">Heme exporter protein C</fullName>
    </submittedName>
</protein>
<dbReference type="Proteomes" id="UP000050360">
    <property type="component" value="Unassembled WGS sequence"/>
</dbReference>
<keyword evidence="4" id="KW-0201">Cytochrome c-type biogenesis</keyword>
<evidence type="ECO:0000313" key="10">
    <source>
        <dbReference type="Proteomes" id="UP000050360"/>
    </source>
</evidence>
<accession>A0A0P8CJR0</accession>
<comment type="similarity">
    <text evidence="2">Belongs to the CcmC/CycZ/HelC family.</text>
</comment>
<feature type="transmembrane region" description="Helical" evidence="7">
    <location>
        <begin position="191"/>
        <end position="212"/>
    </location>
</feature>
<feature type="transmembrane region" description="Helical" evidence="7">
    <location>
        <begin position="45"/>
        <end position="69"/>
    </location>
</feature>
<dbReference type="EMBL" id="LKCM01000172">
    <property type="protein sequence ID" value="KPQ43191.1"/>
    <property type="molecule type" value="Genomic_DNA"/>
</dbReference>
<proteinExistence type="inferred from homology"/>
<feature type="transmembrane region" description="Helical" evidence="7">
    <location>
        <begin position="113"/>
        <end position="133"/>
    </location>
</feature>
<dbReference type="GO" id="GO:0017004">
    <property type="term" value="P:cytochrome complex assembly"/>
    <property type="evidence" value="ECO:0007669"/>
    <property type="project" value="UniProtKB-KW"/>
</dbReference>
<dbReference type="AlphaFoldDB" id="A0A0P8CJR0"/>
<gene>
    <name evidence="9" type="primary">ccmC</name>
    <name evidence="9" type="ORF">MPEBLZ_02247</name>
</gene>
<dbReference type="GO" id="GO:0005886">
    <property type="term" value="C:plasma membrane"/>
    <property type="evidence" value="ECO:0007669"/>
    <property type="project" value="TreeGrafter"/>
</dbReference>
<evidence type="ECO:0000256" key="7">
    <source>
        <dbReference type="SAM" id="Phobius"/>
    </source>
</evidence>
<evidence type="ECO:0000256" key="5">
    <source>
        <dbReference type="ARBA" id="ARBA00022989"/>
    </source>
</evidence>
<evidence type="ECO:0000256" key="6">
    <source>
        <dbReference type="ARBA" id="ARBA00023136"/>
    </source>
</evidence>
<dbReference type="InterPro" id="IPR045062">
    <property type="entry name" value="Cyt_c_biogenesis_CcsA/CcmC"/>
</dbReference>
<keyword evidence="6 7" id="KW-0472">Membrane</keyword>
<comment type="subcellular location">
    <subcellularLocation>
        <location evidence="1">Membrane</location>
        <topology evidence="1">Multi-pass membrane protein</topology>
    </subcellularLocation>
</comment>
<dbReference type="PATRIC" id="fig|1719120.3.peg.2453"/>
<dbReference type="PRINTS" id="PR01386">
    <property type="entry name" value="CCMCBIOGNSIS"/>
</dbReference>
<dbReference type="GO" id="GO:0015232">
    <property type="term" value="F:heme transmembrane transporter activity"/>
    <property type="evidence" value="ECO:0007669"/>
    <property type="project" value="InterPro"/>
</dbReference>
<name>A0A0P8CJR0_9EURY</name>
<feature type="transmembrane region" description="Helical" evidence="7">
    <location>
        <begin position="145"/>
        <end position="168"/>
    </location>
</feature>
<evidence type="ECO:0000313" key="9">
    <source>
        <dbReference type="EMBL" id="KPQ43191.1"/>
    </source>
</evidence>
<evidence type="ECO:0000256" key="1">
    <source>
        <dbReference type="ARBA" id="ARBA00004141"/>
    </source>
</evidence>
<evidence type="ECO:0000259" key="8">
    <source>
        <dbReference type="Pfam" id="PF01578"/>
    </source>
</evidence>
<sequence>MLKKIIYAITAVLVLISVYLVFFIAPIPIDPGSAAGDPNNFKIFYFHLPIAISAYLSFAIVFVSSILYLRSKKQKWDMLSLSAAEVGVVFAFLTLVTGSIWGKSAWNAYWVSWDVRLNTSLILFLIYLSYLMIRQAVEEPEKRARLSAVFGIIGFISVPISFLSVRFYSKMHPCVVPPCPSGGGGGIGGVVLYYLLFNFVVYFLLAATLIMLRMDNEELREKANELKRKNNL</sequence>
<dbReference type="InterPro" id="IPR002541">
    <property type="entry name" value="Cyt_c_assembly"/>
</dbReference>
<reference evidence="9 10" key="1">
    <citation type="submission" date="2015-09" db="EMBL/GenBank/DDBJ databases">
        <title>A metagenomics-based metabolic model of nitrate-dependent anaerobic oxidation of methane by Methanoperedens-like archaea.</title>
        <authorList>
            <person name="Arshad A."/>
            <person name="Speth D.R."/>
            <person name="De Graaf R.M."/>
            <person name="Op Den Camp H.J."/>
            <person name="Jetten M.S."/>
            <person name="Welte C.U."/>
        </authorList>
    </citation>
    <scope>NUCLEOTIDE SEQUENCE [LARGE SCALE GENOMIC DNA]</scope>
</reference>
<dbReference type="PANTHER" id="PTHR30071">
    <property type="entry name" value="HEME EXPORTER PROTEIN C"/>
    <property type="match status" value="1"/>
</dbReference>
<evidence type="ECO:0000256" key="3">
    <source>
        <dbReference type="ARBA" id="ARBA00022692"/>
    </source>
</evidence>
<dbReference type="Pfam" id="PF01578">
    <property type="entry name" value="Cytochrom_C_asm"/>
    <property type="match status" value="1"/>
</dbReference>
<dbReference type="InterPro" id="IPR003557">
    <property type="entry name" value="Cyt_c_biogenesis_CcmC"/>
</dbReference>
<keyword evidence="5 7" id="KW-1133">Transmembrane helix</keyword>
<dbReference type="GO" id="GO:0020037">
    <property type="term" value="F:heme binding"/>
    <property type="evidence" value="ECO:0007669"/>
    <property type="project" value="InterPro"/>
</dbReference>